<comment type="caution">
    <text evidence="2">The sequence shown here is derived from an EMBL/GenBank/DDBJ whole genome shotgun (WGS) entry which is preliminary data.</text>
</comment>
<feature type="domain" description="MSP" evidence="1">
    <location>
        <begin position="112"/>
        <end position="184"/>
    </location>
</feature>
<evidence type="ECO:0000313" key="3">
    <source>
        <dbReference type="Proteomes" id="UP001432027"/>
    </source>
</evidence>
<dbReference type="InterPro" id="IPR000535">
    <property type="entry name" value="MSP_dom"/>
</dbReference>
<sequence length="184" mass="19438">RATTSRRNNLNGARADLAVTHASTSAAAHRARHGVSAEDPPMFWHANGALKAGSRPLSELSHPQAYQIATRQLGLGLGTGYITPDGIKQLIHQAITSDRSKRRLCVLVEGFTMTVNPNTVEVEATGDLFAITLRNPEAVALLFSVNGATSGLYSITPTCGVVRAGSTARISVVRATGGTHKRTI</sequence>
<keyword evidence="3" id="KW-1185">Reference proteome</keyword>
<dbReference type="EMBL" id="BTSX01000005">
    <property type="protein sequence ID" value="GMS98989.1"/>
    <property type="molecule type" value="Genomic_DNA"/>
</dbReference>
<organism evidence="2 3">
    <name type="scientific">Pristionchus entomophagus</name>
    <dbReference type="NCBI Taxonomy" id="358040"/>
    <lineage>
        <taxon>Eukaryota</taxon>
        <taxon>Metazoa</taxon>
        <taxon>Ecdysozoa</taxon>
        <taxon>Nematoda</taxon>
        <taxon>Chromadorea</taxon>
        <taxon>Rhabditida</taxon>
        <taxon>Rhabditina</taxon>
        <taxon>Diplogasteromorpha</taxon>
        <taxon>Diplogasteroidea</taxon>
        <taxon>Neodiplogasteridae</taxon>
        <taxon>Pristionchus</taxon>
    </lineage>
</organism>
<dbReference type="SUPFAM" id="SSF49354">
    <property type="entry name" value="PapD-like"/>
    <property type="match status" value="1"/>
</dbReference>
<accession>A0AAV5TXL9</accession>
<gene>
    <name evidence="2" type="ORF">PENTCL1PPCAC_21164</name>
</gene>
<dbReference type="Proteomes" id="UP001432027">
    <property type="component" value="Unassembled WGS sequence"/>
</dbReference>
<dbReference type="AlphaFoldDB" id="A0AAV5TXL9"/>
<dbReference type="InterPro" id="IPR008962">
    <property type="entry name" value="PapD-like_sf"/>
</dbReference>
<proteinExistence type="predicted"/>
<dbReference type="PROSITE" id="PS50202">
    <property type="entry name" value="MSP"/>
    <property type="match status" value="1"/>
</dbReference>
<evidence type="ECO:0000259" key="1">
    <source>
        <dbReference type="PROSITE" id="PS50202"/>
    </source>
</evidence>
<dbReference type="Gene3D" id="2.60.40.10">
    <property type="entry name" value="Immunoglobulins"/>
    <property type="match status" value="1"/>
</dbReference>
<reference evidence="2" key="1">
    <citation type="submission" date="2023-10" db="EMBL/GenBank/DDBJ databases">
        <title>Genome assembly of Pristionchus species.</title>
        <authorList>
            <person name="Yoshida K."/>
            <person name="Sommer R.J."/>
        </authorList>
    </citation>
    <scope>NUCLEOTIDE SEQUENCE</scope>
    <source>
        <strain evidence="2">RS0144</strain>
    </source>
</reference>
<dbReference type="InterPro" id="IPR013783">
    <property type="entry name" value="Ig-like_fold"/>
</dbReference>
<feature type="non-terminal residue" evidence="2">
    <location>
        <position position="1"/>
    </location>
</feature>
<evidence type="ECO:0000313" key="2">
    <source>
        <dbReference type="EMBL" id="GMS98989.1"/>
    </source>
</evidence>
<name>A0AAV5TXL9_9BILA</name>
<protein>
    <recommendedName>
        <fullName evidence="1">MSP domain-containing protein</fullName>
    </recommendedName>
</protein>